<accession>A0AAN5I5Q5</accession>
<evidence type="ECO:0000259" key="17">
    <source>
        <dbReference type="SMART" id="SM00484"/>
    </source>
</evidence>
<dbReference type="GO" id="GO:0005730">
    <property type="term" value="C:nucleolus"/>
    <property type="evidence" value="ECO:0007669"/>
    <property type="project" value="UniProtKB-SubCell"/>
</dbReference>
<dbReference type="EC" id="3.1.-.-" evidence="15"/>
<reference evidence="20" key="1">
    <citation type="submission" date="2022-10" db="EMBL/GenBank/DDBJ databases">
        <title>Genome assembly of Pristionchus species.</title>
        <authorList>
            <person name="Yoshida K."/>
            <person name="Sommer R.J."/>
        </authorList>
    </citation>
    <scope>NUCLEOTIDE SEQUENCE [LARGE SCALE GENOMIC DNA]</scope>
    <source>
        <strain evidence="20">RS5460</strain>
    </source>
</reference>
<dbReference type="InterPro" id="IPR023426">
    <property type="entry name" value="Flap_endonuc"/>
</dbReference>
<dbReference type="PRINTS" id="PR00853">
    <property type="entry name" value="XPGRADSUPER"/>
</dbReference>
<sequence length="380" mass="42654">MGIKDLSKVIADHAPNAIKETEVKGYFGRKVAVDASMCLYQFLVAVRQDGNQLQSETGETTSHLNGMFYRTIRMIDNGVKPVYVFDGKPPDMKSGELEKRAQRREDTEKQLKVAEEEGDAEAMQKFERRLVKVTKEHNEEVKKLLRLMGVPIVEAPCEAEAQCAELVRTGKVFGTATEDMDALTFGSNILLRNMTASEAKKLKIKEIHLAKVLEGFDMTMEQFVDLCIMLGCDYCGTIRGVGQKKAFELIKKYGTIEAVLENLDTTKYPPPSEWPYKRARELFLSPEVSKGEESELIWKEADVEGVVAFMCGEKSFEETRIRNALARMSKGRQAASQGRIDSFFTTAKQVKVETPSTAAAKKRKADEKDSKKRGPAKKIK</sequence>
<dbReference type="Gene3D" id="3.40.50.1010">
    <property type="entry name" value="5'-nuclease"/>
    <property type="match status" value="1"/>
</dbReference>
<proteinExistence type="inferred from homology"/>
<feature type="region of interest" description="Disordered" evidence="16">
    <location>
        <begin position="354"/>
        <end position="380"/>
    </location>
</feature>
<dbReference type="GO" id="GO:0003677">
    <property type="term" value="F:DNA binding"/>
    <property type="evidence" value="ECO:0007669"/>
    <property type="project" value="UniProtKB-UniRule"/>
</dbReference>
<dbReference type="SUPFAM" id="SSF88723">
    <property type="entry name" value="PIN domain-like"/>
    <property type="match status" value="1"/>
</dbReference>
<keyword evidence="5 15" id="KW-0479">Metal-binding</keyword>
<dbReference type="AlphaFoldDB" id="A0AAN5I5Q5"/>
<evidence type="ECO:0000256" key="10">
    <source>
        <dbReference type="ARBA" id="ARBA00022842"/>
    </source>
</evidence>
<evidence type="ECO:0000256" key="2">
    <source>
        <dbReference type="ARBA" id="ARBA00022553"/>
    </source>
</evidence>
<keyword evidence="11 15" id="KW-0496">Mitochondrion</keyword>
<dbReference type="InterPro" id="IPR008918">
    <property type="entry name" value="HhH2"/>
</dbReference>
<dbReference type="InterPro" id="IPR036279">
    <property type="entry name" value="5-3_exonuclease_C_sf"/>
</dbReference>
<keyword evidence="6 15" id="KW-0255">Endonuclease</keyword>
<evidence type="ECO:0000256" key="3">
    <source>
        <dbReference type="ARBA" id="ARBA00022705"/>
    </source>
</evidence>
<organism evidence="19 20">
    <name type="scientific">Pristionchus mayeri</name>
    <dbReference type="NCBI Taxonomy" id="1317129"/>
    <lineage>
        <taxon>Eukaryota</taxon>
        <taxon>Metazoa</taxon>
        <taxon>Ecdysozoa</taxon>
        <taxon>Nematoda</taxon>
        <taxon>Chromadorea</taxon>
        <taxon>Rhabditida</taxon>
        <taxon>Rhabditina</taxon>
        <taxon>Diplogasteromorpha</taxon>
        <taxon>Diplogasteroidea</taxon>
        <taxon>Neodiplogasteridae</taxon>
        <taxon>Pristionchus</taxon>
    </lineage>
</organism>
<dbReference type="GO" id="GO:0006284">
    <property type="term" value="P:base-excision repair"/>
    <property type="evidence" value="ECO:0007669"/>
    <property type="project" value="UniProtKB-UniRule"/>
</dbReference>
<dbReference type="SMART" id="SM00279">
    <property type="entry name" value="HhH2"/>
    <property type="match status" value="1"/>
</dbReference>
<keyword evidence="9 15" id="KW-0269">Exonuclease</keyword>
<comment type="cofactor">
    <cofactor evidence="15">
        <name>Mg(2+)</name>
        <dbReference type="ChEBI" id="CHEBI:18420"/>
    </cofactor>
    <text evidence="15">Binds 2 magnesium ions per subunit. They probably participate in the reaction catalyzed by the enzyme. May bind an additional third magnesium ion after substrate binding.</text>
</comment>
<keyword evidence="3 15" id="KW-0235">DNA replication</keyword>
<keyword evidence="8 15" id="KW-0378">Hydrolase</keyword>
<evidence type="ECO:0000256" key="14">
    <source>
        <dbReference type="ARBA" id="ARBA00034726"/>
    </source>
</evidence>
<dbReference type="HAMAP" id="MF_00614">
    <property type="entry name" value="Fen"/>
    <property type="match status" value="1"/>
</dbReference>
<dbReference type="GO" id="GO:0004523">
    <property type="term" value="F:RNA-DNA hybrid ribonuclease activity"/>
    <property type="evidence" value="ECO:0007669"/>
    <property type="project" value="TreeGrafter"/>
</dbReference>
<keyword evidence="7 15" id="KW-0227">DNA damage</keyword>
<evidence type="ECO:0000256" key="16">
    <source>
        <dbReference type="SAM" id="MobiDB-lite"/>
    </source>
</evidence>
<dbReference type="InterPro" id="IPR006084">
    <property type="entry name" value="XPG/Rad2"/>
</dbReference>
<dbReference type="PANTHER" id="PTHR11081:SF9">
    <property type="entry name" value="FLAP ENDONUCLEASE 1"/>
    <property type="match status" value="1"/>
</dbReference>
<dbReference type="InterPro" id="IPR006085">
    <property type="entry name" value="XPG_DNA_repair_N"/>
</dbReference>
<comment type="caution">
    <text evidence="19">The sequence shown here is derived from an EMBL/GenBank/DDBJ whole genome shotgun (WGS) entry which is preliminary data.</text>
</comment>
<keyword evidence="12 15" id="KW-0234">DNA repair</keyword>
<dbReference type="EMBL" id="BTRK01000005">
    <property type="protein sequence ID" value="GMR53263.1"/>
    <property type="molecule type" value="Genomic_DNA"/>
</dbReference>
<comment type="similarity">
    <text evidence="14 15">Belongs to the XPG/RAD2 endonuclease family. FEN1 subfamily.</text>
</comment>
<evidence type="ECO:0000313" key="20">
    <source>
        <dbReference type="Proteomes" id="UP001328107"/>
    </source>
</evidence>
<dbReference type="Pfam" id="PF00752">
    <property type="entry name" value="XPG_N"/>
    <property type="match status" value="1"/>
</dbReference>
<comment type="function">
    <text evidence="15">Structure-specific nuclease with 5'-flap endonuclease and 5'-3' exonuclease activities involved in DNA replication and repair. During DNA replication, cleaves the 5'-overhanging flap structure that is generated by displacement synthesis when DNA polymerase encounters the 5'-end of a downstream Okazaki fragment. It enters the flap from the 5'-end and then tracks to cleave the flap base, leaving a nick for ligation. Also involved in the long patch base excision repair (LP-BER) pathway, by cleaving within the apurinic/apyrimidinic (AP) site-terminated flap. Acts as a genome stabilization factor that prevents flaps from equilibrating into structures that lead to duplications and deletions. Also possesses 5'-3' exonuclease activity on nicked or gapped double-stranded DNA, and exhibits RNase H activity. Also involved in replication and repair of rDNA and in repairing mitochondrial DNA.</text>
</comment>
<evidence type="ECO:0000256" key="6">
    <source>
        <dbReference type="ARBA" id="ARBA00022759"/>
    </source>
</evidence>
<feature type="compositionally biased region" description="Basic and acidic residues" evidence="16">
    <location>
        <begin position="88"/>
        <end position="115"/>
    </location>
</feature>
<evidence type="ECO:0000256" key="8">
    <source>
        <dbReference type="ARBA" id="ARBA00022801"/>
    </source>
</evidence>
<keyword evidence="4 15" id="KW-0540">Nuclease</keyword>
<evidence type="ECO:0000256" key="9">
    <source>
        <dbReference type="ARBA" id="ARBA00022839"/>
    </source>
</evidence>
<dbReference type="InterPro" id="IPR019974">
    <property type="entry name" value="XPG_CS"/>
</dbReference>
<dbReference type="CDD" id="cd09867">
    <property type="entry name" value="PIN_FEN1"/>
    <property type="match status" value="1"/>
</dbReference>
<dbReference type="Gene3D" id="1.10.150.20">
    <property type="entry name" value="5' to 3' exonuclease, C-terminal subdomain"/>
    <property type="match status" value="1"/>
</dbReference>
<dbReference type="SUPFAM" id="SSF47807">
    <property type="entry name" value="5' to 3' exonuclease, C-terminal subdomain"/>
    <property type="match status" value="1"/>
</dbReference>
<evidence type="ECO:0000256" key="13">
    <source>
        <dbReference type="ARBA" id="ARBA00023242"/>
    </source>
</evidence>
<dbReference type="InterPro" id="IPR006086">
    <property type="entry name" value="XPG-I_dom"/>
</dbReference>
<keyword evidence="10 15" id="KW-0460">Magnesium</keyword>
<dbReference type="PROSITE" id="PS00841">
    <property type="entry name" value="XPG_1"/>
    <property type="match status" value="1"/>
</dbReference>
<dbReference type="CDD" id="cd09907">
    <property type="entry name" value="H3TH_FEN1-Euk"/>
    <property type="match status" value="1"/>
</dbReference>
<dbReference type="Pfam" id="PF00867">
    <property type="entry name" value="XPG_I"/>
    <property type="match status" value="1"/>
</dbReference>
<evidence type="ECO:0000256" key="1">
    <source>
        <dbReference type="ARBA" id="ARBA00004173"/>
    </source>
</evidence>
<dbReference type="FunFam" id="3.40.50.1010:FF:000003">
    <property type="entry name" value="Flap endonuclease 1"/>
    <property type="match status" value="1"/>
</dbReference>
<feature type="region of interest" description="Disordered" evidence="16">
    <location>
        <begin position="86"/>
        <end position="118"/>
    </location>
</feature>
<evidence type="ECO:0000259" key="18">
    <source>
        <dbReference type="SMART" id="SM00485"/>
    </source>
</evidence>
<dbReference type="PANTHER" id="PTHR11081">
    <property type="entry name" value="FLAP ENDONUCLEASE FAMILY MEMBER"/>
    <property type="match status" value="1"/>
</dbReference>
<dbReference type="GO" id="GO:0043137">
    <property type="term" value="P:DNA replication, removal of RNA primer"/>
    <property type="evidence" value="ECO:0007669"/>
    <property type="project" value="UniProtKB-UniRule"/>
</dbReference>
<keyword evidence="20" id="KW-1185">Reference proteome</keyword>
<protein>
    <recommendedName>
        <fullName evidence="15">Flap endonuclease 1</fullName>
        <shortName evidence="15">FEN-1</shortName>
        <ecNumber evidence="15">3.1.-.-</ecNumber>
    </recommendedName>
    <alternativeName>
        <fullName evidence="15">Flap structure-specific endonuclease 1</fullName>
    </alternativeName>
</protein>
<feature type="domain" description="XPG-I" evidence="17">
    <location>
        <begin position="146"/>
        <end position="218"/>
    </location>
</feature>
<dbReference type="GO" id="GO:0005654">
    <property type="term" value="C:nucleoplasm"/>
    <property type="evidence" value="ECO:0007669"/>
    <property type="project" value="UniProtKB-SubCell"/>
</dbReference>
<evidence type="ECO:0000256" key="12">
    <source>
        <dbReference type="ARBA" id="ARBA00023204"/>
    </source>
</evidence>
<evidence type="ECO:0000256" key="4">
    <source>
        <dbReference type="ARBA" id="ARBA00022722"/>
    </source>
</evidence>
<evidence type="ECO:0000313" key="19">
    <source>
        <dbReference type="EMBL" id="GMR53263.1"/>
    </source>
</evidence>
<comment type="subcellular location">
    <subcellularLocation>
        <location evidence="1 15">Mitochondrion</location>
    </subcellularLocation>
    <subcellularLocation>
        <location evidence="15">Nucleus</location>
        <location evidence="15">Nucleolus</location>
    </subcellularLocation>
    <subcellularLocation>
        <location evidence="15">Nucleus</location>
        <location evidence="15">Nucleoplasm</location>
    </subcellularLocation>
    <text evidence="15">Resides mostly in the nucleoli and relocalizes to the nucleoplasm upon DNA damage.</text>
</comment>
<dbReference type="GO" id="GO:0008409">
    <property type="term" value="F:5'-3' exonuclease activity"/>
    <property type="evidence" value="ECO:0007669"/>
    <property type="project" value="UniProtKB-UniRule"/>
</dbReference>
<name>A0AAN5I5Q5_9BILA</name>
<dbReference type="FunFam" id="1.10.150.20:FF:000009">
    <property type="entry name" value="Flap endonuclease 1"/>
    <property type="match status" value="1"/>
</dbReference>
<dbReference type="SMART" id="SM00484">
    <property type="entry name" value="XPGI"/>
    <property type="match status" value="1"/>
</dbReference>
<dbReference type="SMART" id="SM00485">
    <property type="entry name" value="XPGN"/>
    <property type="match status" value="1"/>
</dbReference>
<dbReference type="GO" id="GO:0005739">
    <property type="term" value="C:mitochondrion"/>
    <property type="evidence" value="ECO:0007669"/>
    <property type="project" value="UniProtKB-SubCell"/>
</dbReference>
<evidence type="ECO:0000256" key="7">
    <source>
        <dbReference type="ARBA" id="ARBA00022763"/>
    </source>
</evidence>
<dbReference type="Proteomes" id="UP001328107">
    <property type="component" value="Unassembled WGS sequence"/>
</dbReference>
<evidence type="ECO:0000256" key="5">
    <source>
        <dbReference type="ARBA" id="ARBA00022723"/>
    </source>
</evidence>
<dbReference type="InterPro" id="IPR029060">
    <property type="entry name" value="PIN-like_dom_sf"/>
</dbReference>
<keyword evidence="13 15" id="KW-0539">Nucleus</keyword>
<keyword evidence="2 15" id="KW-0597">Phosphoprotein</keyword>
<evidence type="ECO:0000256" key="15">
    <source>
        <dbReference type="HAMAP-Rule" id="MF_03140"/>
    </source>
</evidence>
<dbReference type="GO" id="GO:0017108">
    <property type="term" value="F:5'-flap endonuclease activity"/>
    <property type="evidence" value="ECO:0007669"/>
    <property type="project" value="UniProtKB-UniRule"/>
</dbReference>
<feature type="domain" description="XPG N-terminal" evidence="18">
    <location>
        <begin position="1"/>
        <end position="107"/>
    </location>
</feature>
<dbReference type="GO" id="GO:0030145">
    <property type="term" value="F:manganese ion binding"/>
    <property type="evidence" value="ECO:0007669"/>
    <property type="project" value="TreeGrafter"/>
</dbReference>
<evidence type="ECO:0000256" key="11">
    <source>
        <dbReference type="ARBA" id="ARBA00023128"/>
    </source>
</evidence>
<gene>
    <name evidence="19" type="ORF">PMAYCL1PPCAC_23458</name>
</gene>
<dbReference type="GO" id="GO:0000287">
    <property type="term" value="F:magnesium ion binding"/>
    <property type="evidence" value="ECO:0007669"/>
    <property type="project" value="UniProtKB-UniRule"/>
</dbReference>